<evidence type="ECO:0000313" key="1">
    <source>
        <dbReference type="EMBL" id="MFC3145280.1"/>
    </source>
</evidence>
<sequence length="97" mass="10515">MSQIDALVVAFPEDAERADVTQIVTTLNEMASGRESLQEFLGAGLNGRQVAQLCSAALSLNIDWVTPEQLILDDESGIPDEQKAAWGKFYGVVEGFQ</sequence>
<dbReference type="Proteomes" id="UP001595632">
    <property type="component" value="Unassembled WGS sequence"/>
</dbReference>
<evidence type="ECO:0000313" key="2">
    <source>
        <dbReference type="Proteomes" id="UP001595632"/>
    </source>
</evidence>
<accession>A0ABV7GZ83</accession>
<keyword evidence="2" id="KW-1185">Reference proteome</keyword>
<proteinExistence type="predicted"/>
<dbReference type="RefSeq" id="WP_379561637.1">
    <property type="nucleotide sequence ID" value="NZ_JBHRTB010000010.1"/>
</dbReference>
<reference evidence="2" key="1">
    <citation type="journal article" date="2019" name="Int. J. Syst. Evol. Microbiol.">
        <title>The Global Catalogue of Microorganisms (GCM) 10K type strain sequencing project: providing services to taxonomists for standard genome sequencing and annotation.</title>
        <authorList>
            <consortium name="The Broad Institute Genomics Platform"/>
            <consortium name="The Broad Institute Genome Sequencing Center for Infectious Disease"/>
            <person name="Wu L."/>
            <person name="Ma J."/>
        </authorList>
    </citation>
    <scope>NUCLEOTIDE SEQUENCE [LARGE SCALE GENOMIC DNA]</scope>
    <source>
        <strain evidence="2">KCTC 52366</strain>
    </source>
</reference>
<comment type="caution">
    <text evidence="1">The sequence shown here is derived from an EMBL/GenBank/DDBJ whole genome shotgun (WGS) entry which is preliminary data.</text>
</comment>
<name>A0ABV7GZ83_9RHOB</name>
<organism evidence="1 2">
    <name type="scientific">Psychromarinibacter halotolerans</name>
    <dbReference type="NCBI Taxonomy" id="1775175"/>
    <lineage>
        <taxon>Bacteria</taxon>
        <taxon>Pseudomonadati</taxon>
        <taxon>Pseudomonadota</taxon>
        <taxon>Alphaproteobacteria</taxon>
        <taxon>Rhodobacterales</taxon>
        <taxon>Paracoccaceae</taxon>
        <taxon>Psychromarinibacter</taxon>
    </lineage>
</organism>
<gene>
    <name evidence="1" type="ORF">ACFOGP_21350</name>
</gene>
<protein>
    <submittedName>
        <fullName evidence="1">Uncharacterized protein</fullName>
    </submittedName>
</protein>
<dbReference type="EMBL" id="JBHRTB010000010">
    <property type="protein sequence ID" value="MFC3145280.1"/>
    <property type="molecule type" value="Genomic_DNA"/>
</dbReference>